<reference evidence="4 5" key="1">
    <citation type="journal article" date="2024" name="Nat. Commun.">
        <title>Phylogenomics reveals the evolutionary origins of lichenization in chlorophyte algae.</title>
        <authorList>
            <person name="Puginier C."/>
            <person name="Libourel C."/>
            <person name="Otte J."/>
            <person name="Skaloud P."/>
            <person name="Haon M."/>
            <person name="Grisel S."/>
            <person name="Petersen M."/>
            <person name="Berrin J.G."/>
            <person name="Delaux P.M."/>
            <person name="Dal Grande F."/>
            <person name="Keller J."/>
        </authorList>
    </citation>
    <scope>NUCLEOTIDE SEQUENCE [LARGE SCALE GENOMIC DNA]</scope>
    <source>
        <strain evidence="4 5">SAG 2145</strain>
    </source>
</reference>
<feature type="domain" description="BTB" evidence="3">
    <location>
        <begin position="49"/>
        <end position="122"/>
    </location>
</feature>
<dbReference type="Gene3D" id="3.30.710.10">
    <property type="entry name" value="Potassium Channel Kv1.1, Chain A"/>
    <property type="match status" value="1"/>
</dbReference>
<dbReference type="EMBL" id="JALJOS010000012">
    <property type="protein sequence ID" value="KAK9832432.1"/>
    <property type="molecule type" value="Genomic_DNA"/>
</dbReference>
<evidence type="ECO:0000313" key="4">
    <source>
        <dbReference type="EMBL" id="KAK9832432.1"/>
    </source>
</evidence>
<dbReference type="Pfam" id="PF00651">
    <property type="entry name" value="BTB"/>
    <property type="match status" value="1"/>
</dbReference>
<organism evidence="4 5">
    <name type="scientific">Apatococcus lobatus</name>
    <dbReference type="NCBI Taxonomy" id="904363"/>
    <lineage>
        <taxon>Eukaryota</taxon>
        <taxon>Viridiplantae</taxon>
        <taxon>Chlorophyta</taxon>
        <taxon>core chlorophytes</taxon>
        <taxon>Trebouxiophyceae</taxon>
        <taxon>Chlorellales</taxon>
        <taxon>Chlorellaceae</taxon>
        <taxon>Apatococcus</taxon>
    </lineage>
</organism>
<dbReference type="AlphaFoldDB" id="A0AAW1RF27"/>
<dbReference type="InterPro" id="IPR000210">
    <property type="entry name" value="BTB/POZ_dom"/>
</dbReference>
<dbReference type="SUPFAM" id="SSF54695">
    <property type="entry name" value="POZ domain"/>
    <property type="match status" value="1"/>
</dbReference>
<feature type="region of interest" description="Disordered" evidence="2">
    <location>
        <begin position="1"/>
        <end position="34"/>
    </location>
</feature>
<dbReference type="InterPro" id="IPR011333">
    <property type="entry name" value="SKP1/BTB/POZ_sf"/>
</dbReference>
<accession>A0AAW1RF27</accession>
<proteinExistence type="predicted"/>
<dbReference type="SMART" id="SM00225">
    <property type="entry name" value="BTB"/>
    <property type="match status" value="1"/>
</dbReference>
<dbReference type="PANTHER" id="PTHR24410:SF23">
    <property type="entry name" value="BTB DOMAIN-CONTAINING PROTEIN-RELATED"/>
    <property type="match status" value="1"/>
</dbReference>
<sequence>MLPAKRKTRSSGSVKDAARKKQAPDGPAEPKEAGSAYFQNAPPEFCNSADVEFHVGAERLPAHSQILASQSHYLAKMFQDLKINFSSASKFVLPEETLAGFTSAQLEQFLLSIYNGSFQSLRTATQAYDLYRLADLFDCPTMRAACNSYLGKNACRFLQATCMEDGMLKWFLAAEQFGITELRQACITFAAKNYGSIRSDPRLKQLPSSSLVEVMDRLFQRVPDPSHRTTVAMLPSSQLQIESDDTDSDYTDSDDTE</sequence>
<gene>
    <name evidence="4" type="ORF">WJX74_010148</name>
</gene>
<dbReference type="Proteomes" id="UP001438707">
    <property type="component" value="Unassembled WGS sequence"/>
</dbReference>
<comment type="pathway">
    <text evidence="1">Protein modification; protein ubiquitination.</text>
</comment>
<dbReference type="PROSITE" id="PS50097">
    <property type="entry name" value="BTB"/>
    <property type="match status" value="1"/>
</dbReference>
<protein>
    <recommendedName>
        <fullName evidence="3">BTB domain-containing protein</fullName>
    </recommendedName>
</protein>
<evidence type="ECO:0000259" key="3">
    <source>
        <dbReference type="PROSITE" id="PS50097"/>
    </source>
</evidence>
<dbReference type="CDD" id="cd14733">
    <property type="entry name" value="BACK"/>
    <property type="match status" value="1"/>
</dbReference>
<feature type="compositionally biased region" description="Basic and acidic residues" evidence="2">
    <location>
        <begin position="16"/>
        <end position="32"/>
    </location>
</feature>
<evidence type="ECO:0000256" key="1">
    <source>
        <dbReference type="ARBA" id="ARBA00004906"/>
    </source>
</evidence>
<keyword evidence="5" id="KW-1185">Reference proteome</keyword>
<dbReference type="PANTHER" id="PTHR24410">
    <property type="entry name" value="HL07962P-RELATED"/>
    <property type="match status" value="1"/>
</dbReference>
<evidence type="ECO:0000313" key="5">
    <source>
        <dbReference type="Proteomes" id="UP001438707"/>
    </source>
</evidence>
<dbReference type="CDD" id="cd18186">
    <property type="entry name" value="BTB_POZ_ZBTB_KLHL-like"/>
    <property type="match status" value="1"/>
</dbReference>
<comment type="caution">
    <text evidence="4">The sequence shown here is derived from an EMBL/GenBank/DDBJ whole genome shotgun (WGS) entry which is preliminary data.</text>
</comment>
<name>A0AAW1RF27_9CHLO</name>
<dbReference type="InterPro" id="IPR051481">
    <property type="entry name" value="BTB-POZ/Galectin-3-binding"/>
</dbReference>
<evidence type="ECO:0000256" key="2">
    <source>
        <dbReference type="SAM" id="MobiDB-lite"/>
    </source>
</evidence>